<organism evidence="1 2">
    <name type="scientific">Enterocloster bolteae</name>
    <dbReference type="NCBI Taxonomy" id="208479"/>
    <lineage>
        <taxon>Bacteria</taxon>
        <taxon>Bacillati</taxon>
        <taxon>Bacillota</taxon>
        <taxon>Clostridia</taxon>
        <taxon>Lachnospirales</taxon>
        <taxon>Lachnospiraceae</taxon>
        <taxon>Enterocloster</taxon>
    </lineage>
</organism>
<dbReference type="RefSeq" id="WP_118018115.1">
    <property type="nucleotide sequence ID" value="NZ_QRZM01000002.1"/>
</dbReference>
<comment type="caution">
    <text evidence="1">The sequence shown here is derived from an EMBL/GenBank/DDBJ whole genome shotgun (WGS) entry which is preliminary data.</text>
</comment>
<evidence type="ECO:0008006" key="3">
    <source>
        <dbReference type="Google" id="ProtNLM"/>
    </source>
</evidence>
<dbReference type="Proteomes" id="UP000284543">
    <property type="component" value="Unassembled WGS sequence"/>
</dbReference>
<proteinExistence type="predicted"/>
<sequence length="109" mass="12764">MTEKEVSLMVKSVGFSTAYHHFEEGQEPGKPYLAYLYPETNNFSADGIVYQGINKLDLELYTDKKDLEAEKRVEAVLKEHGFFYEKTEAYLESEKMYEVLYEMEVLINE</sequence>
<evidence type="ECO:0000313" key="1">
    <source>
        <dbReference type="EMBL" id="RGV77568.1"/>
    </source>
</evidence>
<evidence type="ECO:0000313" key="2">
    <source>
        <dbReference type="Proteomes" id="UP000284543"/>
    </source>
</evidence>
<name>A0A412ZBU6_9FIRM</name>
<reference evidence="1 2" key="1">
    <citation type="submission" date="2018-08" db="EMBL/GenBank/DDBJ databases">
        <title>A genome reference for cultivated species of the human gut microbiota.</title>
        <authorList>
            <person name="Zou Y."/>
            <person name="Xue W."/>
            <person name="Luo G."/>
        </authorList>
    </citation>
    <scope>NUCLEOTIDE SEQUENCE [LARGE SCALE GENOMIC DNA]</scope>
    <source>
        <strain evidence="1 2">AF14-18</strain>
    </source>
</reference>
<dbReference type="EMBL" id="QRZM01000002">
    <property type="protein sequence ID" value="RGV77568.1"/>
    <property type="molecule type" value="Genomic_DNA"/>
</dbReference>
<accession>A0A412ZBU6</accession>
<dbReference type="AlphaFoldDB" id="A0A412ZBU6"/>
<gene>
    <name evidence="1" type="ORF">DWW02_07865</name>
</gene>
<protein>
    <recommendedName>
        <fullName evidence="3">DUF3168 domain-containing protein</fullName>
    </recommendedName>
</protein>